<dbReference type="RefSeq" id="WP_228871832.1">
    <property type="nucleotide sequence ID" value="NZ_JAHUVW010000001.1"/>
</dbReference>
<comment type="caution">
    <text evidence="1">The sequence shown here is derived from an EMBL/GenBank/DDBJ whole genome shotgun (WGS) entry which is preliminary data.</text>
</comment>
<name>A0ABS6TX51_STRHA</name>
<accession>A0ABS6TX51</accession>
<reference evidence="1 2" key="1">
    <citation type="submission" date="2021-07" db="EMBL/GenBank/DDBJ databases">
        <title>Sequencing Streptomyces halstedii LGO-A4 genome an citrus endophytic actinomycete.</title>
        <authorList>
            <person name="Samborskyy M."/>
            <person name="Scott N."/>
            <person name="Deglau R."/>
            <person name="Dickens S."/>
            <person name="Oliveira L.G."/>
        </authorList>
    </citation>
    <scope>NUCLEOTIDE SEQUENCE [LARGE SCALE GENOMIC DNA]</scope>
    <source>
        <strain evidence="1 2">LGO-A4</strain>
    </source>
</reference>
<organism evidence="1 2">
    <name type="scientific">Streptomyces halstedii</name>
    <dbReference type="NCBI Taxonomy" id="1944"/>
    <lineage>
        <taxon>Bacteria</taxon>
        <taxon>Bacillati</taxon>
        <taxon>Actinomycetota</taxon>
        <taxon>Actinomycetes</taxon>
        <taxon>Kitasatosporales</taxon>
        <taxon>Streptomycetaceae</taxon>
        <taxon>Streptomyces</taxon>
    </lineage>
</organism>
<dbReference type="Proteomes" id="UP000735541">
    <property type="component" value="Unassembled WGS sequence"/>
</dbReference>
<sequence length="106" mass="12272">MISFWEDRRTADAAFAAACAALGHGPDERHEEERGTAFWWTTRQPAWPYGVVLFWRHGRDWRCIPLDRDENPVRDGVERLPWAFELAPDEIAQRVAVLLNTGPRLT</sequence>
<gene>
    <name evidence="1" type="ORF">STHAL_25755</name>
</gene>
<evidence type="ECO:0000313" key="1">
    <source>
        <dbReference type="EMBL" id="MBV7672853.1"/>
    </source>
</evidence>
<keyword evidence="2" id="KW-1185">Reference proteome</keyword>
<proteinExistence type="predicted"/>
<evidence type="ECO:0000313" key="2">
    <source>
        <dbReference type="Proteomes" id="UP000735541"/>
    </source>
</evidence>
<protein>
    <submittedName>
        <fullName evidence="1">Uncharacterized protein</fullName>
    </submittedName>
</protein>
<dbReference type="EMBL" id="JAHUVW010000001">
    <property type="protein sequence ID" value="MBV7672853.1"/>
    <property type="molecule type" value="Genomic_DNA"/>
</dbReference>